<protein>
    <submittedName>
        <fullName evidence="2">Uncharacterized protein</fullName>
    </submittedName>
</protein>
<accession>A0A166XZ69</accession>
<keyword evidence="3" id="KW-1185">Reference proteome</keyword>
<feature type="compositionally biased region" description="Basic and acidic residues" evidence="1">
    <location>
        <begin position="71"/>
        <end position="81"/>
    </location>
</feature>
<proteinExistence type="predicted"/>
<evidence type="ECO:0000313" key="2">
    <source>
        <dbReference type="EMBL" id="ANA85229.1"/>
    </source>
</evidence>
<dbReference type="Proteomes" id="UP000202279">
    <property type="component" value="Segment"/>
</dbReference>
<organism evidence="2 3">
    <name type="scientific">Gordonia phage BritBrat</name>
    <dbReference type="NCBI Taxonomy" id="1838064"/>
    <lineage>
        <taxon>Viruses</taxon>
        <taxon>Duplodnaviria</taxon>
        <taxon>Heunggongvirae</taxon>
        <taxon>Uroviricota</taxon>
        <taxon>Caudoviricetes</taxon>
        <taxon>Britbratvirus</taxon>
        <taxon>Britbratvirus britbrat</taxon>
    </lineage>
</organism>
<dbReference type="GeneID" id="28802866"/>
<sequence>MSDNDNVEKLTQALIFAFATANDVPYAIPLPVMKSAAVMLDRCGVKQTDDVAENVSLPGWILERAREEAAPIAESPDHHAIQADSPRVATAPKQPKRIPKNARGVIVTAPTT</sequence>
<dbReference type="KEGG" id="vg:28802866"/>
<dbReference type="EMBL" id="KU998233">
    <property type="protein sequence ID" value="ANA85229.1"/>
    <property type="molecule type" value="Genomic_DNA"/>
</dbReference>
<gene>
    <name evidence="2" type="primary">21</name>
    <name evidence="2" type="ORF">PBI_BRITBRAT_21</name>
</gene>
<evidence type="ECO:0000256" key="1">
    <source>
        <dbReference type="SAM" id="MobiDB-lite"/>
    </source>
</evidence>
<dbReference type="RefSeq" id="YP_009276548.1">
    <property type="nucleotide sequence ID" value="NC_030942.1"/>
</dbReference>
<evidence type="ECO:0000313" key="3">
    <source>
        <dbReference type="Proteomes" id="UP000202279"/>
    </source>
</evidence>
<reference evidence="3" key="1">
    <citation type="submission" date="2016-03" db="EMBL/GenBank/DDBJ databases">
        <authorList>
            <person name="Ploux O."/>
        </authorList>
    </citation>
    <scope>NUCLEOTIDE SEQUENCE [LARGE SCALE GENOMIC DNA]</scope>
</reference>
<name>A0A166XZ69_9CAUD</name>
<feature type="region of interest" description="Disordered" evidence="1">
    <location>
        <begin position="71"/>
        <end position="112"/>
    </location>
</feature>